<feature type="compositionally biased region" description="Low complexity" evidence="1">
    <location>
        <begin position="23"/>
        <end position="52"/>
    </location>
</feature>
<keyword evidence="4" id="KW-1185">Reference proteome</keyword>
<keyword evidence="2" id="KW-0472">Membrane</keyword>
<gene>
    <name evidence="3" type="ORF">QSV35_07400</name>
</gene>
<reference evidence="3 4" key="1">
    <citation type="submission" date="2023-06" db="EMBL/GenBank/DDBJ databases">
        <title>Microbacterium sp. nov., isolated from a waste landfill.</title>
        <authorList>
            <person name="Wen W."/>
        </authorList>
    </citation>
    <scope>NUCLEOTIDE SEQUENCE [LARGE SCALE GENOMIC DNA]</scope>
    <source>
        <strain evidence="3 4">ASV49</strain>
    </source>
</reference>
<name>A0ABT7MXI8_9MICO</name>
<feature type="transmembrane region" description="Helical" evidence="2">
    <location>
        <begin position="207"/>
        <end position="228"/>
    </location>
</feature>
<evidence type="ECO:0000313" key="3">
    <source>
        <dbReference type="EMBL" id="MDL9979154.1"/>
    </source>
</evidence>
<feature type="compositionally biased region" description="Low complexity" evidence="1">
    <location>
        <begin position="80"/>
        <end position="117"/>
    </location>
</feature>
<sequence length="334" mass="34313">MSDPQPPVGEPIEEPNGVDDVVGSAHEGLASAAAAGAGAASDSSESASADNATPDEEPTASEPASTGGAPAAEPDPWESPEAASLAYTPAATPAPEPAATEPAAAEPAAEAAAVTASEPAAAQAEPAAAAAAAATVAYPPTPQPIFVQAPESPRPRGNRAAAGGIGLVAAAAFAVLFVGVLSAKWFLMDHGSTDGYVQQLLNLLGSWALWTPVVVFFFAFWLLGAIINRGRWAHWAIWGLLVGFITWGGYALGGILTVTNGQFWLLTSADVARMNVNTLFLTLMGVSSFIIARELTMWFGGWAAARGKRVTAQNLEAQREYERTLEAGPQLVVP</sequence>
<feature type="transmembrane region" description="Helical" evidence="2">
    <location>
        <begin position="235"/>
        <end position="258"/>
    </location>
</feature>
<comment type="caution">
    <text evidence="3">The sequence shown here is derived from an EMBL/GenBank/DDBJ whole genome shotgun (WGS) entry which is preliminary data.</text>
</comment>
<feature type="region of interest" description="Disordered" evidence="1">
    <location>
        <begin position="1"/>
        <end position="117"/>
    </location>
</feature>
<feature type="transmembrane region" description="Helical" evidence="2">
    <location>
        <begin position="164"/>
        <end position="187"/>
    </location>
</feature>
<proteinExistence type="predicted"/>
<dbReference type="RefSeq" id="WP_286288019.1">
    <property type="nucleotide sequence ID" value="NZ_JASXSZ010000002.1"/>
</dbReference>
<evidence type="ECO:0000256" key="1">
    <source>
        <dbReference type="SAM" id="MobiDB-lite"/>
    </source>
</evidence>
<keyword evidence="2" id="KW-0812">Transmembrane</keyword>
<evidence type="ECO:0000256" key="2">
    <source>
        <dbReference type="SAM" id="Phobius"/>
    </source>
</evidence>
<evidence type="ECO:0000313" key="4">
    <source>
        <dbReference type="Proteomes" id="UP001235064"/>
    </source>
</evidence>
<feature type="transmembrane region" description="Helical" evidence="2">
    <location>
        <begin position="278"/>
        <end position="299"/>
    </location>
</feature>
<accession>A0ABT7MXI8</accession>
<organism evidence="3 4">
    <name type="scientific">Microbacterium candidum</name>
    <dbReference type="NCBI Taxonomy" id="3041922"/>
    <lineage>
        <taxon>Bacteria</taxon>
        <taxon>Bacillati</taxon>
        <taxon>Actinomycetota</taxon>
        <taxon>Actinomycetes</taxon>
        <taxon>Micrococcales</taxon>
        <taxon>Microbacteriaceae</taxon>
        <taxon>Microbacterium</taxon>
    </lineage>
</organism>
<keyword evidence="2" id="KW-1133">Transmembrane helix</keyword>
<dbReference type="EMBL" id="JASXSZ010000002">
    <property type="protein sequence ID" value="MDL9979154.1"/>
    <property type="molecule type" value="Genomic_DNA"/>
</dbReference>
<protein>
    <submittedName>
        <fullName evidence="3">ABC transporter</fullName>
    </submittedName>
</protein>
<dbReference type="Proteomes" id="UP001235064">
    <property type="component" value="Unassembled WGS sequence"/>
</dbReference>